<reference evidence="2" key="1">
    <citation type="journal article" date="2021" name="PeerJ">
        <title>Extensive microbial diversity within the chicken gut microbiome revealed by metagenomics and culture.</title>
        <authorList>
            <person name="Gilroy R."/>
            <person name="Ravi A."/>
            <person name="Getino M."/>
            <person name="Pursley I."/>
            <person name="Horton D.L."/>
            <person name="Alikhan N.F."/>
            <person name="Baker D."/>
            <person name="Gharbi K."/>
            <person name="Hall N."/>
            <person name="Watson M."/>
            <person name="Adriaenssens E.M."/>
            <person name="Foster-Nyarko E."/>
            <person name="Jarju S."/>
            <person name="Secka A."/>
            <person name="Antonio M."/>
            <person name="Oren A."/>
            <person name="Chaudhuri R.R."/>
            <person name="La Ragione R."/>
            <person name="Hildebrand F."/>
            <person name="Pallen M.J."/>
        </authorList>
    </citation>
    <scope>NUCLEOTIDE SEQUENCE</scope>
    <source>
        <strain evidence="2">CHK174-6876</strain>
    </source>
</reference>
<dbReference type="Proteomes" id="UP000707535">
    <property type="component" value="Unassembled WGS sequence"/>
</dbReference>
<dbReference type="Gene3D" id="3.30.559.10">
    <property type="entry name" value="Chloramphenicol acetyltransferase-like domain"/>
    <property type="match status" value="1"/>
</dbReference>
<dbReference type="InterPro" id="IPR023213">
    <property type="entry name" value="CAT-like_dom_sf"/>
</dbReference>
<name>A0A921K190_9LACO</name>
<dbReference type="Gene3D" id="3.30.559.30">
    <property type="entry name" value="Nonribosomal peptide synthetase, condensation domain"/>
    <property type="match status" value="1"/>
</dbReference>
<gene>
    <name evidence="2" type="ORF">K8V00_09245</name>
</gene>
<reference evidence="2" key="2">
    <citation type="submission" date="2021-09" db="EMBL/GenBank/DDBJ databases">
        <authorList>
            <person name="Gilroy R."/>
        </authorList>
    </citation>
    <scope>NUCLEOTIDE SEQUENCE</scope>
    <source>
        <strain evidence="2">CHK174-6876</strain>
    </source>
</reference>
<evidence type="ECO:0000313" key="3">
    <source>
        <dbReference type="Proteomes" id="UP000707535"/>
    </source>
</evidence>
<dbReference type="GO" id="GO:0003824">
    <property type="term" value="F:catalytic activity"/>
    <property type="evidence" value="ECO:0007669"/>
    <property type="project" value="InterPro"/>
</dbReference>
<dbReference type="InterPro" id="IPR001242">
    <property type="entry name" value="Condensation_dom"/>
</dbReference>
<evidence type="ECO:0000313" key="2">
    <source>
        <dbReference type="EMBL" id="HJE97792.1"/>
    </source>
</evidence>
<evidence type="ECO:0000259" key="1">
    <source>
        <dbReference type="Pfam" id="PF00668"/>
    </source>
</evidence>
<dbReference type="EMBL" id="DYXG01000093">
    <property type="protein sequence ID" value="HJE97792.1"/>
    <property type="molecule type" value="Genomic_DNA"/>
</dbReference>
<accession>A0A921K190</accession>
<dbReference type="AlphaFoldDB" id="A0A921K190"/>
<dbReference type="SUPFAM" id="SSF52777">
    <property type="entry name" value="CoA-dependent acyltransferases"/>
    <property type="match status" value="1"/>
</dbReference>
<sequence length="407" mass="46705">MDDLETYQGEVLDILHTIDLDKLYPIIRCQVDFKKPIDIERLKKAIATAGQLIPEIFGSYDMKNNSFIVKEKNPSDIIFYKKQKVSDEEPSIDLINGAQLKIVINNDNGKQQLVFLMSHILMDGAGFKCFLYLLADCYNYGEKALKDVKLDRSITEVKKLLNSFKSSNKVSDHPTEPLFLPELAQGEDRKYRVADLRFSKKETKELINKAHNLDLTLNDIFMAAFGQVVQDYCGVKDYSMACPTDIRRSIPDEEDGVFHLVNMTARYNLALTDTKDIPLKEFATRVHEQMKEFKLSHQFLQSIQDLIKQSGYKQLDELQEIVQENYHVRPIAYTNFGVIDADRIRFKGAEIERFILTGSFRKAPMFQVAVATFADQIDLAFNMIGTTAEYRIGKVILKQIKNSILLL</sequence>
<protein>
    <submittedName>
        <fullName evidence="2">Condensation domain-containing protein</fullName>
    </submittedName>
</protein>
<proteinExistence type="predicted"/>
<dbReference type="GO" id="GO:0008610">
    <property type="term" value="P:lipid biosynthetic process"/>
    <property type="evidence" value="ECO:0007669"/>
    <property type="project" value="UniProtKB-ARBA"/>
</dbReference>
<organism evidence="2 3">
    <name type="scientific">Ligilactobacillus acidipiscis</name>
    <dbReference type="NCBI Taxonomy" id="89059"/>
    <lineage>
        <taxon>Bacteria</taxon>
        <taxon>Bacillati</taxon>
        <taxon>Bacillota</taxon>
        <taxon>Bacilli</taxon>
        <taxon>Lactobacillales</taxon>
        <taxon>Lactobacillaceae</taxon>
        <taxon>Ligilactobacillus</taxon>
    </lineage>
</organism>
<comment type="caution">
    <text evidence="2">The sequence shown here is derived from an EMBL/GenBank/DDBJ whole genome shotgun (WGS) entry which is preliminary data.</text>
</comment>
<dbReference type="Pfam" id="PF00668">
    <property type="entry name" value="Condensation"/>
    <property type="match status" value="1"/>
</dbReference>
<feature type="domain" description="Condensation" evidence="1">
    <location>
        <begin position="88"/>
        <end position="308"/>
    </location>
</feature>